<dbReference type="Proteomes" id="UP001211065">
    <property type="component" value="Unassembled WGS sequence"/>
</dbReference>
<accession>A0AAD5XWD6</accession>
<dbReference type="SUPFAM" id="SSF101152">
    <property type="entry name" value="Mob1/phocein"/>
    <property type="match status" value="1"/>
</dbReference>
<dbReference type="Pfam" id="PF01966">
    <property type="entry name" value="HD"/>
    <property type="match status" value="1"/>
</dbReference>
<dbReference type="CDD" id="cd00077">
    <property type="entry name" value="HDc"/>
    <property type="match status" value="1"/>
</dbReference>
<feature type="non-terminal residue" evidence="3">
    <location>
        <position position="428"/>
    </location>
</feature>
<dbReference type="AlphaFoldDB" id="A0AAD5XWD6"/>
<dbReference type="InterPro" id="IPR003607">
    <property type="entry name" value="HD/PDEase_dom"/>
</dbReference>
<dbReference type="Gene3D" id="1.20.140.30">
    <property type="entry name" value="MOB kinase activator"/>
    <property type="match status" value="1"/>
</dbReference>
<evidence type="ECO:0000313" key="4">
    <source>
        <dbReference type="Proteomes" id="UP001211065"/>
    </source>
</evidence>
<dbReference type="InterPro" id="IPR005301">
    <property type="entry name" value="MOB_kinase_act_fam"/>
</dbReference>
<gene>
    <name evidence="3" type="ORF">HK099_007464</name>
</gene>
<feature type="binding site" evidence="1">
    <location>
        <position position="406"/>
    </location>
    <ligand>
        <name>Zn(2+)</name>
        <dbReference type="ChEBI" id="CHEBI:29105"/>
    </ligand>
</feature>
<dbReference type="Gene3D" id="1.10.3210.10">
    <property type="entry name" value="Hypothetical protein af1432"/>
    <property type="match status" value="1"/>
</dbReference>
<name>A0AAD5XWD6_9FUNG</name>
<dbReference type="SUPFAM" id="SSF109604">
    <property type="entry name" value="HD-domain/PDEase-like"/>
    <property type="match status" value="1"/>
</dbReference>
<feature type="domain" description="HD/PDEase" evidence="2">
    <location>
        <begin position="65"/>
        <end position="177"/>
    </location>
</feature>
<keyword evidence="1" id="KW-0862">Zinc</keyword>
<protein>
    <recommendedName>
        <fullName evidence="2">HD/PDEase domain-containing protein</fullName>
    </recommendedName>
</protein>
<evidence type="ECO:0000259" key="2">
    <source>
        <dbReference type="SMART" id="SM00471"/>
    </source>
</evidence>
<evidence type="ECO:0000313" key="3">
    <source>
        <dbReference type="EMBL" id="KAJ3213311.1"/>
    </source>
</evidence>
<comment type="caution">
    <text evidence="3">The sequence shown here is derived from an EMBL/GenBank/DDBJ whole genome shotgun (WGS) entry which is preliminary data.</text>
</comment>
<organism evidence="3 4">
    <name type="scientific">Clydaea vesicula</name>
    <dbReference type="NCBI Taxonomy" id="447962"/>
    <lineage>
        <taxon>Eukaryota</taxon>
        <taxon>Fungi</taxon>
        <taxon>Fungi incertae sedis</taxon>
        <taxon>Chytridiomycota</taxon>
        <taxon>Chytridiomycota incertae sedis</taxon>
        <taxon>Chytridiomycetes</taxon>
        <taxon>Lobulomycetales</taxon>
        <taxon>Lobulomycetaceae</taxon>
        <taxon>Clydaea</taxon>
    </lineage>
</organism>
<dbReference type="EMBL" id="JADGJW010000724">
    <property type="protein sequence ID" value="KAJ3213311.1"/>
    <property type="molecule type" value="Genomic_DNA"/>
</dbReference>
<dbReference type="SMART" id="SM01388">
    <property type="entry name" value="Mob1_phocein"/>
    <property type="match status" value="1"/>
</dbReference>
<reference evidence="3" key="1">
    <citation type="submission" date="2020-05" db="EMBL/GenBank/DDBJ databases">
        <title>Phylogenomic resolution of chytrid fungi.</title>
        <authorList>
            <person name="Stajich J.E."/>
            <person name="Amses K."/>
            <person name="Simmons R."/>
            <person name="Seto K."/>
            <person name="Myers J."/>
            <person name="Bonds A."/>
            <person name="Quandt C.A."/>
            <person name="Barry K."/>
            <person name="Liu P."/>
            <person name="Grigoriev I."/>
            <person name="Longcore J.E."/>
            <person name="James T.Y."/>
        </authorList>
    </citation>
    <scope>NUCLEOTIDE SEQUENCE</scope>
    <source>
        <strain evidence="3">JEL0476</strain>
    </source>
</reference>
<dbReference type="InterPro" id="IPR006674">
    <property type="entry name" value="HD_domain"/>
</dbReference>
<keyword evidence="4" id="KW-1185">Reference proteome</keyword>
<dbReference type="PANTHER" id="PTHR22599">
    <property type="entry name" value="MPS ONE BINDER KINASE ACTIVATOR-LIKE MOB"/>
    <property type="match status" value="1"/>
</dbReference>
<dbReference type="SMART" id="SM00471">
    <property type="entry name" value="HDc"/>
    <property type="match status" value="1"/>
</dbReference>
<dbReference type="Pfam" id="PF03637">
    <property type="entry name" value="Mob1_phocein"/>
    <property type="match status" value="1"/>
</dbReference>
<feature type="binding site" evidence="1">
    <location>
        <position position="411"/>
    </location>
    <ligand>
        <name>Zn(2+)</name>
        <dbReference type="ChEBI" id="CHEBI:29105"/>
    </ligand>
</feature>
<sequence>MKEQTIYKNTVVSFMSSAQLKIIDCIYGEFLITEPILIRLITSKTCIRLKGVYQHGISGFLSFTPPVTRFDHSLGAMLLVRLLHGSLEEQIAALLHDISHTAFSHVSDHLFPSEISYHERMKETYVFSTSLPEILEEFNFDTHRIIEETNFGLLERPSPHLCADRTDYGLRDCYAFGYLSIDDIRYIINNLAVKDNYIVCLKEDVAILFGKYYAKADENVWSNPFFQGLYEVTSTVIKEALKLNIVEEKDLFLEDQQFWEKIKTCSDQKLKSLIDLVENFKNVSVDSENFDFKVPFKVRTIDPDVLVEDKMVSLSQINNDYRLMMEVYRKEKLSAGGRYEFLWKSEEKKGKPYRVPAPIYIQNTLDWVSKLLDDENCFSTSNEFPLNFEKKILQKIFKRYFRFYAHIYHSHLKELEYMNEDRHFNTCF</sequence>
<proteinExistence type="predicted"/>
<evidence type="ECO:0000256" key="1">
    <source>
        <dbReference type="PIRSR" id="PIRSR605301-1"/>
    </source>
</evidence>
<keyword evidence="1" id="KW-0479">Metal-binding</keyword>
<dbReference type="InterPro" id="IPR036703">
    <property type="entry name" value="MOB_kinase_act_sf"/>
</dbReference>